<protein>
    <submittedName>
        <fullName evidence="2">Uncharacterized protein</fullName>
    </submittedName>
</protein>
<feature type="region of interest" description="Disordered" evidence="1">
    <location>
        <begin position="135"/>
        <end position="167"/>
    </location>
</feature>
<keyword evidence="3" id="KW-1185">Reference proteome</keyword>
<dbReference type="AlphaFoldDB" id="A0A8H6VZG5"/>
<gene>
    <name evidence="2" type="ORF">HMN09_00997000</name>
</gene>
<reference evidence="2" key="1">
    <citation type="submission" date="2020-05" db="EMBL/GenBank/DDBJ databases">
        <title>Mycena genomes resolve the evolution of fungal bioluminescence.</title>
        <authorList>
            <person name="Tsai I.J."/>
        </authorList>
    </citation>
    <scope>NUCLEOTIDE SEQUENCE</scope>
    <source>
        <strain evidence="2">110903Hualien_Pintung</strain>
    </source>
</reference>
<dbReference type="Proteomes" id="UP000613580">
    <property type="component" value="Unassembled WGS sequence"/>
</dbReference>
<accession>A0A8H6VZG5</accession>
<name>A0A8H6VZG5_MYCCL</name>
<feature type="compositionally biased region" description="Gly residues" evidence="1">
    <location>
        <begin position="158"/>
        <end position="167"/>
    </location>
</feature>
<proteinExistence type="predicted"/>
<dbReference type="EMBL" id="JACAZE010000014">
    <property type="protein sequence ID" value="KAF7299894.1"/>
    <property type="molecule type" value="Genomic_DNA"/>
</dbReference>
<comment type="caution">
    <text evidence="2">The sequence shown here is derived from an EMBL/GenBank/DDBJ whole genome shotgun (WGS) entry which is preliminary data.</text>
</comment>
<organism evidence="2 3">
    <name type="scientific">Mycena chlorophos</name>
    <name type="common">Agaric fungus</name>
    <name type="synonym">Agaricus chlorophos</name>
    <dbReference type="NCBI Taxonomy" id="658473"/>
    <lineage>
        <taxon>Eukaryota</taxon>
        <taxon>Fungi</taxon>
        <taxon>Dikarya</taxon>
        <taxon>Basidiomycota</taxon>
        <taxon>Agaricomycotina</taxon>
        <taxon>Agaricomycetes</taxon>
        <taxon>Agaricomycetidae</taxon>
        <taxon>Agaricales</taxon>
        <taxon>Marasmiineae</taxon>
        <taxon>Mycenaceae</taxon>
        <taxon>Mycena</taxon>
    </lineage>
</organism>
<evidence type="ECO:0000256" key="1">
    <source>
        <dbReference type="SAM" id="MobiDB-lite"/>
    </source>
</evidence>
<feature type="compositionally biased region" description="Polar residues" evidence="1">
    <location>
        <begin position="135"/>
        <end position="148"/>
    </location>
</feature>
<evidence type="ECO:0000313" key="3">
    <source>
        <dbReference type="Proteomes" id="UP000613580"/>
    </source>
</evidence>
<evidence type="ECO:0000313" key="2">
    <source>
        <dbReference type="EMBL" id="KAF7299894.1"/>
    </source>
</evidence>
<sequence length="167" mass="18118">MSATGALVAPSCMIKRWRRQGITYPVENHEEENQAIVAQPPLGHAASCCEGLTRCWLISAIQAALRGSISHIPRLAYVGRASPEIHQALHPLTTTSGIRFPHSLTHSNFDVIPTASNHPVPSLSCGRCRRSSIPSSCQPGISAQSRQRFLQHHRTTDSGGGRSQDPQ</sequence>